<protein>
    <submittedName>
        <fullName evidence="1">Gigantea-5</fullName>
    </submittedName>
</protein>
<dbReference type="EMBL" id="GGEC01075434">
    <property type="protein sequence ID" value="MBX55918.1"/>
    <property type="molecule type" value="Transcribed_RNA"/>
</dbReference>
<evidence type="ECO:0000313" key="1">
    <source>
        <dbReference type="EMBL" id="MBX55918.1"/>
    </source>
</evidence>
<proteinExistence type="predicted"/>
<reference evidence="1" key="1">
    <citation type="submission" date="2018-02" db="EMBL/GenBank/DDBJ databases">
        <title>Rhizophora mucronata_Transcriptome.</title>
        <authorList>
            <person name="Meera S.P."/>
            <person name="Sreeshan A."/>
            <person name="Augustine A."/>
        </authorList>
    </citation>
    <scope>NUCLEOTIDE SEQUENCE</scope>
    <source>
        <tissue evidence="1">Leaf</tissue>
    </source>
</reference>
<dbReference type="AlphaFoldDB" id="A0A2P2PMF9"/>
<name>A0A2P2PMF9_RHIMU</name>
<sequence length="30" mass="3339">MSSFRLKDLEEESEVPSLANASLNPTINVF</sequence>
<organism evidence="1">
    <name type="scientific">Rhizophora mucronata</name>
    <name type="common">Asiatic mangrove</name>
    <dbReference type="NCBI Taxonomy" id="61149"/>
    <lineage>
        <taxon>Eukaryota</taxon>
        <taxon>Viridiplantae</taxon>
        <taxon>Streptophyta</taxon>
        <taxon>Embryophyta</taxon>
        <taxon>Tracheophyta</taxon>
        <taxon>Spermatophyta</taxon>
        <taxon>Magnoliopsida</taxon>
        <taxon>eudicotyledons</taxon>
        <taxon>Gunneridae</taxon>
        <taxon>Pentapetalae</taxon>
        <taxon>rosids</taxon>
        <taxon>fabids</taxon>
        <taxon>Malpighiales</taxon>
        <taxon>Rhizophoraceae</taxon>
        <taxon>Rhizophora</taxon>
    </lineage>
</organism>
<accession>A0A2P2PMF9</accession>